<name>A0ABV3HK61_9ACTN</name>
<comment type="caution">
    <text evidence="4">The sequence shown here is derived from an EMBL/GenBank/DDBJ whole genome shotgun (WGS) entry which is preliminary data.</text>
</comment>
<dbReference type="PANTHER" id="PTHR43278:SF1">
    <property type="entry name" value="IRON-SULFUR FLAVOPROTEIN MJ1083"/>
    <property type="match status" value="1"/>
</dbReference>
<reference evidence="4 5" key="1">
    <citation type="submission" date="2024-06" db="EMBL/GenBank/DDBJ databases">
        <title>The Natural Products Discovery Center: Release of the First 8490 Sequenced Strains for Exploring Actinobacteria Biosynthetic Diversity.</title>
        <authorList>
            <person name="Kalkreuter E."/>
            <person name="Kautsar S.A."/>
            <person name="Yang D."/>
            <person name="Bader C.D."/>
            <person name="Teijaro C.N."/>
            <person name="Fluegel L."/>
            <person name="Davis C.M."/>
            <person name="Simpson J.R."/>
            <person name="Lauterbach L."/>
            <person name="Steele A.D."/>
            <person name="Gui C."/>
            <person name="Meng S."/>
            <person name="Li G."/>
            <person name="Viehrig K."/>
            <person name="Ye F."/>
            <person name="Su P."/>
            <person name="Kiefer A.F."/>
            <person name="Nichols A."/>
            <person name="Cepeda A.J."/>
            <person name="Yan W."/>
            <person name="Fan B."/>
            <person name="Jiang Y."/>
            <person name="Adhikari A."/>
            <person name="Zheng C.-J."/>
            <person name="Schuster L."/>
            <person name="Cowan T.M."/>
            <person name="Smanski M.J."/>
            <person name="Chevrette M.G."/>
            <person name="De Carvalho L.P.S."/>
            <person name="Shen B."/>
        </authorList>
    </citation>
    <scope>NUCLEOTIDE SEQUENCE [LARGE SCALE GENOMIC DNA]</scope>
    <source>
        <strain evidence="4 5">NPDC049574</strain>
    </source>
</reference>
<sequence length="393" mass="43566">MKSKNVLGICGSPKTTAKSASEFLCREALKGAEEVGAQTRLVRLVDYPIVDCDGCGDCMNRTQCHLFKHPDDRYTRLYKEVRWADAFVFASPVYALGLPFTWKQWLDRCEPADEDDLEYQYYNYEVAADVKGKAFQGKVAGQIITSGGIGQEWAMAQLMPLWTNVKLSVVISVGLSLIEFDEQPGIRTKPWGVGVDNAEFAVEIARQVGRRVTAAIGFSTFNVHGASPRLGGSEGRDCTEQLGLLRDLTDQPFALPEGGGLSPYVLVIAGQDKSEEAVRRIEAILKRVPGLDVRLVAVVDQLPHFITRDFVKERIAEQKHQVPVLVDWDRAFAQELGLAANVDPHVVLLTPEGRLRRAITGTNTTREIVTEIEEIVREMRSLNLSVANRGARP</sequence>
<feature type="domain" description="NADPH-dependent FMN reductase-like" evidence="3">
    <location>
        <begin position="5"/>
        <end position="170"/>
    </location>
</feature>
<evidence type="ECO:0000259" key="3">
    <source>
        <dbReference type="Pfam" id="PF03358"/>
    </source>
</evidence>
<dbReference type="InterPro" id="IPR051796">
    <property type="entry name" value="ISF_SsuE-like"/>
</dbReference>
<keyword evidence="1" id="KW-0285">Flavoprotein</keyword>
<organism evidence="4 5">
    <name type="scientific">Nonomuraea bangladeshensis</name>
    <dbReference type="NCBI Taxonomy" id="404385"/>
    <lineage>
        <taxon>Bacteria</taxon>
        <taxon>Bacillati</taxon>
        <taxon>Actinomycetota</taxon>
        <taxon>Actinomycetes</taxon>
        <taxon>Streptosporangiales</taxon>
        <taxon>Streptosporangiaceae</taxon>
        <taxon>Nonomuraea</taxon>
    </lineage>
</organism>
<dbReference type="InterPro" id="IPR036249">
    <property type="entry name" value="Thioredoxin-like_sf"/>
</dbReference>
<protein>
    <submittedName>
        <fullName evidence="4">NAD(P)H-dependent oxidoreductase</fullName>
    </submittedName>
</protein>
<dbReference type="Pfam" id="PF03358">
    <property type="entry name" value="FMN_red"/>
    <property type="match status" value="1"/>
</dbReference>
<proteinExistence type="predicted"/>
<evidence type="ECO:0000313" key="5">
    <source>
        <dbReference type="Proteomes" id="UP001552427"/>
    </source>
</evidence>
<keyword evidence="5" id="KW-1185">Reference proteome</keyword>
<dbReference type="EMBL" id="JBFARM010000020">
    <property type="protein sequence ID" value="MEV4292760.1"/>
    <property type="molecule type" value="Genomic_DNA"/>
</dbReference>
<dbReference type="InterPro" id="IPR005025">
    <property type="entry name" value="FMN_Rdtase-like_dom"/>
</dbReference>
<dbReference type="Gene3D" id="3.40.50.360">
    <property type="match status" value="1"/>
</dbReference>
<dbReference type="InterPro" id="IPR029039">
    <property type="entry name" value="Flavoprotein-like_sf"/>
</dbReference>
<dbReference type="SUPFAM" id="SSF52218">
    <property type="entry name" value="Flavoproteins"/>
    <property type="match status" value="1"/>
</dbReference>
<evidence type="ECO:0000313" key="4">
    <source>
        <dbReference type="EMBL" id="MEV4292760.1"/>
    </source>
</evidence>
<dbReference type="SUPFAM" id="SSF52833">
    <property type="entry name" value="Thioredoxin-like"/>
    <property type="match status" value="1"/>
</dbReference>
<keyword evidence="2" id="KW-0288">FMN</keyword>
<evidence type="ECO:0000256" key="1">
    <source>
        <dbReference type="ARBA" id="ARBA00022630"/>
    </source>
</evidence>
<dbReference type="Proteomes" id="UP001552427">
    <property type="component" value="Unassembled WGS sequence"/>
</dbReference>
<dbReference type="PANTHER" id="PTHR43278">
    <property type="entry name" value="NAD(P)H-DEPENDENT FMN-CONTAINING OXIDOREDUCTASE YWQN-RELATED"/>
    <property type="match status" value="1"/>
</dbReference>
<gene>
    <name evidence="4" type="ORF">AB0K40_45250</name>
</gene>
<accession>A0ABV3HK61</accession>
<dbReference type="Gene3D" id="3.40.30.10">
    <property type="entry name" value="Glutaredoxin"/>
    <property type="match status" value="1"/>
</dbReference>
<dbReference type="RefSeq" id="WP_364463351.1">
    <property type="nucleotide sequence ID" value="NZ_JBFARM010000020.1"/>
</dbReference>
<evidence type="ECO:0000256" key="2">
    <source>
        <dbReference type="ARBA" id="ARBA00022643"/>
    </source>
</evidence>